<evidence type="ECO:0000313" key="9">
    <source>
        <dbReference type="Proteomes" id="UP001353858"/>
    </source>
</evidence>
<dbReference type="GO" id="GO:0008270">
    <property type="term" value="F:zinc ion binding"/>
    <property type="evidence" value="ECO:0007669"/>
    <property type="project" value="UniProtKB-KW"/>
</dbReference>
<evidence type="ECO:0000256" key="6">
    <source>
        <dbReference type="SAM" id="MobiDB-lite"/>
    </source>
</evidence>
<keyword evidence="1" id="KW-0479">Metal-binding</keyword>
<feature type="compositionally biased region" description="Polar residues" evidence="6">
    <location>
        <begin position="107"/>
        <end position="117"/>
    </location>
</feature>
<dbReference type="SUPFAM" id="SSF57716">
    <property type="entry name" value="Glucocorticoid receptor-like (DNA-binding domain)"/>
    <property type="match status" value="1"/>
</dbReference>
<evidence type="ECO:0000256" key="4">
    <source>
        <dbReference type="ARBA" id="ARBA00023125"/>
    </source>
</evidence>
<protein>
    <recommendedName>
        <fullName evidence="7">THAP-type domain-containing protein</fullName>
    </recommendedName>
</protein>
<feature type="region of interest" description="Disordered" evidence="6">
    <location>
        <begin position="63"/>
        <end position="82"/>
    </location>
</feature>
<keyword evidence="9" id="KW-1185">Reference proteome</keyword>
<dbReference type="Proteomes" id="UP001353858">
    <property type="component" value="Unassembled WGS sequence"/>
</dbReference>
<comment type="caution">
    <text evidence="8">The sequence shown here is derived from an EMBL/GenBank/DDBJ whole genome shotgun (WGS) entry which is preliminary data.</text>
</comment>
<dbReference type="InterPro" id="IPR006612">
    <property type="entry name" value="THAP_Znf"/>
</dbReference>
<proteinExistence type="predicted"/>
<dbReference type="PROSITE" id="PS50950">
    <property type="entry name" value="ZF_THAP"/>
    <property type="match status" value="1"/>
</dbReference>
<evidence type="ECO:0000259" key="7">
    <source>
        <dbReference type="PROSITE" id="PS50950"/>
    </source>
</evidence>
<gene>
    <name evidence="8" type="ORF">RN001_014864</name>
</gene>
<dbReference type="Pfam" id="PF05485">
    <property type="entry name" value="THAP"/>
    <property type="match status" value="1"/>
</dbReference>
<evidence type="ECO:0000256" key="5">
    <source>
        <dbReference type="PROSITE-ProRule" id="PRU00309"/>
    </source>
</evidence>
<reference evidence="9" key="1">
    <citation type="submission" date="2023-01" db="EMBL/GenBank/DDBJ databases">
        <title>Key to firefly adult light organ development and bioluminescence: homeobox transcription factors regulate luciferase expression and transportation to peroxisome.</title>
        <authorList>
            <person name="Fu X."/>
        </authorList>
    </citation>
    <scope>NUCLEOTIDE SEQUENCE [LARGE SCALE GENOMIC DNA]</scope>
</reference>
<keyword evidence="3" id="KW-0862">Zinc</keyword>
<organism evidence="8 9">
    <name type="scientific">Aquatica leii</name>
    <dbReference type="NCBI Taxonomy" id="1421715"/>
    <lineage>
        <taxon>Eukaryota</taxon>
        <taxon>Metazoa</taxon>
        <taxon>Ecdysozoa</taxon>
        <taxon>Arthropoda</taxon>
        <taxon>Hexapoda</taxon>
        <taxon>Insecta</taxon>
        <taxon>Pterygota</taxon>
        <taxon>Neoptera</taxon>
        <taxon>Endopterygota</taxon>
        <taxon>Coleoptera</taxon>
        <taxon>Polyphaga</taxon>
        <taxon>Elateriformia</taxon>
        <taxon>Elateroidea</taxon>
        <taxon>Lampyridae</taxon>
        <taxon>Luciolinae</taxon>
        <taxon>Aquatica</taxon>
    </lineage>
</organism>
<feature type="domain" description="THAP-type" evidence="7">
    <location>
        <begin position="1"/>
        <end position="67"/>
    </location>
</feature>
<dbReference type="EMBL" id="JARPUR010000007">
    <property type="protein sequence ID" value="KAK4872835.1"/>
    <property type="molecule type" value="Genomic_DNA"/>
</dbReference>
<evidence type="ECO:0000313" key="8">
    <source>
        <dbReference type="EMBL" id="KAK4872835.1"/>
    </source>
</evidence>
<accession>A0AAN7SNA8</accession>
<evidence type="ECO:0000256" key="1">
    <source>
        <dbReference type="ARBA" id="ARBA00022723"/>
    </source>
</evidence>
<dbReference type="GO" id="GO:0003677">
    <property type="term" value="F:DNA binding"/>
    <property type="evidence" value="ECO:0007669"/>
    <property type="project" value="UniProtKB-UniRule"/>
</dbReference>
<keyword evidence="2 5" id="KW-0863">Zinc-finger</keyword>
<feature type="region of interest" description="Disordered" evidence="6">
    <location>
        <begin position="99"/>
        <end position="128"/>
    </location>
</feature>
<evidence type="ECO:0000256" key="2">
    <source>
        <dbReference type="ARBA" id="ARBA00022771"/>
    </source>
</evidence>
<sequence>MGGVVGATWIPKNSSRPAWLAFCKLTRPEMQRYICSAHFAPSDYIEPRAKELGNKIVLRPGSIPSILKPPPPSSSTTPSKVTDTEIIIKKEKVELLSESSFEELNDESISTPSCSTSDNEETTTKRRRFLEPRYVGDIHNVHLASPRLAKMSLDLAKRTVLKQRKKNKNASTKQ</sequence>
<dbReference type="AlphaFoldDB" id="A0AAN7SNA8"/>
<evidence type="ECO:0000256" key="3">
    <source>
        <dbReference type="ARBA" id="ARBA00022833"/>
    </source>
</evidence>
<keyword evidence="4 5" id="KW-0238">DNA-binding</keyword>
<name>A0AAN7SNA8_9COLE</name>